<name>A0A1U8AN12_NELNU</name>
<dbReference type="GO" id="GO:0048046">
    <property type="term" value="C:apoplast"/>
    <property type="evidence" value="ECO:0000318"/>
    <property type="project" value="GO_Central"/>
</dbReference>
<reference evidence="4" key="1">
    <citation type="submission" date="2025-08" db="UniProtKB">
        <authorList>
            <consortium name="RefSeq"/>
        </authorList>
    </citation>
    <scope>IDENTIFICATION</scope>
</reference>
<evidence type="ECO:0000256" key="1">
    <source>
        <dbReference type="SAM" id="MobiDB-lite"/>
    </source>
</evidence>
<dbReference type="RefSeq" id="XP_010264149.1">
    <property type="nucleotide sequence ID" value="XM_010265847.1"/>
</dbReference>
<dbReference type="OMA" id="THPIHES"/>
<dbReference type="InterPro" id="IPR037495">
    <property type="entry name" value="CLE41/42/44"/>
</dbReference>
<accession>A0A1U8AN12</accession>
<dbReference type="KEGG" id="nnu:104602234"/>
<dbReference type="GO" id="GO:0010089">
    <property type="term" value="P:xylem development"/>
    <property type="evidence" value="ECO:0007669"/>
    <property type="project" value="InterPro"/>
</dbReference>
<dbReference type="FunCoup" id="A0A1U8AN12">
    <property type="interactions" value="36"/>
</dbReference>
<dbReference type="GeneID" id="104602234"/>
<keyword evidence="2" id="KW-0812">Transmembrane</keyword>
<feature type="transmembrane region" description="Helical" evidence="2">
    <location>
        <begin position="16"/>
        <end position="33"/>
    </location>
</feature>
<keyword evidence="3" id="KW-1185">Reference proteome</keyword>
<evidence type="ECO:0000313" key="4">
    <source>
        <dbReference type="RefSeq" id="XP_010264149.1"/>
    </source>
</evidence>
<organism evidence="3 4">
    <name type="scientific">Nelumbo nucifera</name>
    <name type="common">Sacred lotus</name>
    <dbReference type="NCBI Taxonomy" id="4432"/>
    <lineage>
        <taxon>Eukaryota</taxon>
        <taxon>Viridiplantae</taxon>
        <taxon>Streptophyta</taxon>
        <taxon>Embryophyta</taxon>
        <taxon>Tracheophyta</taxon>
        <taxon>Spermatophyta</taxon>
        <taxon>Magnoliopsida</taxon>
        <taxon>Proteales</taxon>
        <taxon>Nelumbonaceae</taxon>
        <taxon>Nelumbo</taxon>
    </lineage>
</organism>
<dbReference type="AlphaFoldDB" id="A0A1U8AN12"/>
<evidence type="ECO:0000256" key="2">
    <source>
        <dbReference type="SAM" id="Phobius"/>
    </source>
</evidence>
<gene>
    <name evidence="4" type="primary">LOC104602234</name>
</gene>
<evidence type="ECO:0000313" key="3">
    <source>
        <dbReference type="Proteomes" id="UP000189703"/>
    </source>
</evidence>
<dbReference type="PANTHER" id="PTHR35301:SF1">
    <property type="entry name" value="CLAVATA3_ESR (CLE)-RELATED PROTEIN 41-RELATED"/>
    <property type="match status" value="1"/>
</dbReference>
<dbReference type="GO" id="GO:0033612">
    <property type="term" value="F:receptor serine/threonine kinase binding"/>
    <property type="evidence" value="ECO:0000318"/>
    <property type="project" value="GO_Central"/>
</dbReference>
<keyword evidence="2" id="KW-0472">Membrane</keyword>
<feature type="region of interest" description="Disordered" evidence="1">
    <location>
        <begin position="60"/>
        <end position="105"/>
    </location>
</feature>
<proteinExistence type="predicted"/>
<dbReference type="PANTHER" id="PTHR35301">
    <property type="entry name" value="CLAVATA3/ESR (CLE)-RELATED PROTEIN 41-RELATED"/>
    <property type="match status" value="1"/>
</dbReference>
<dbReference type="Proteomes" id="UP000189703">
    <property type="component" value="Unplaced"/>
</dbReference>
<keyword evidence="2" id="KW-1133">Transmembrane helix</keyword>
<protein>
    <submittedName>
        <fullName evidence="4">CLAVATA3/ESR (CLE)-related protein 44</fullName>
    </submittedName>
</protein>
<sequence length="105" mass="11396">MAAATTINGIPSKSSQAVFLFLGLLFMILLLLVRPADQLRMSMATSFSTEKLSLELSWSTPQSTVKAHPQQTEKTHTYSSSTSTGRKFEASAHEVPSGPNPISNR</sequence>
<feature type="compositionally biased region" description="Polar residues" evidence="1">
    <location>
        <begin position="60"/>
        <end position="70"/>
    </location>
</feature>
<dbReference type="OrthoDB" id="1938935at2759"/>